<sequence>MIIYNMNQLINQQKNIFKDSKDKYKKIKINNNMIYHHCPTVFLLITDKPIVTKILKLINMDILLTITSAIILNMLYLKKVIKLFDI</sequence>
<evidence type="ECO:0000313" key="3">
    <source>
        <dbReference type="Proteomes" id="UP000580250"/>
    </source>
</evidence>
<proteinExistence type="predicted"/>
<dbReference type="EMBL" id="CAJEWN010000910">
    <property type="protein sequence ID" value="CAD2191929.1"/>
    <property type="molecule type" value="Genomic_DNA"/>
</dbReference>
<dbReference type="Proteomes" id="UP000580250">
    <property type="component" value="Unassembled WGS sequence"/>
</dbReference>
<keyword evidence="1" id="KW-0472">Membrane</keyword>
<evidence type="ECO:0000313" key="2">
    <source>
        <dbReference type="EMBL" id="CAD2191929.1"/>
    </source>
</evidence>
<evidence type="ECO:0000256" key="1">
    <source>
        <dbReference type="SAM" id="Phobius"/>
    </source>
</evidence>
<protein>
    <submittedName>
        <fullName evidence="2">Uncharacterized protein</fullName>
    </submittedName>
</protein>
<comment type="caution">
    <text evidence="2">The sequence shown here is derived from an EMBL/GenBank/DDBJ whole genome shotgun (WGS) entry which is preliminary data.</text>
</comment>
<keyword evidence="1" id="KW-1133">Transmembrane helix</keyword>
<feature type="transmembrane region" description="Helical" evidence="1">
    <location>
        <begin position="57"/>
        <end position="77"/>
    </location>
</feature>
<dbReference type="AlphaFoldDB" id="A0A6V7WXZ2"/>
<name>A0A6V7WXZ2_MELEN</name>
<accession>A0A6V7WXZ2</accession>
<keyword evidence="1" id="KW-0812">Transmembrane</keyword>
<reference evidence="2 3" key="1">
    <citation type="submission" date="2020-08" db="EMBL/GenBank/DDBJ databases">
        <authorList>
            <person name="Koutsovoulos G."/>
            <person name="Danchin GJ E."/>
        </authorList>
    </citation>
    <scope>NUCLEOTIDE SEQUENCE [LARGE SCALE GENOMIC DNA]</scope>
</reference>
<gene>
    <name evidence="2" type="ORF">MENT_LOCUS44789</name>
</gene>
<organism evidence="2 3">
    <name type="scientific">Meloidogyne enterolobii</name>
    <name type="common">Root-knot nematode worm</name>
    <name type="synonym">Meloidogyne mayaguensis</name>
    <dbReference type="NCBI Taxonomy" id="390850"/>
    <lineage>
        <taxon>Eukaryota</taxon>
        <taxon>Metazoa</taxon>
        <taxon>Ecdysozoa</taxon>
        <taxon>Nematoda</taxon>
        <taxon>Chromadorea</taxon>
        <taxon>Rhabditida</taxon>
        <taxon>Tylenchina</taxon>
        <taxon>Tylenchomorpha</taxon>
        <taxon>Tylenchoidea</taxon>
        <taxon>Meloidogynidae</taxon>
        <taxon>Meloidogyninae</taxon>
        <taxon>Meloidogyne</taxon>
    </lineage>
</organism>